<protein>
    <submittedName>
        <fullName evidence="2">Uncharacterized protein</fullName>
    </submittedName>
</protein>
<dbReference type="AlphaFoldDB" id="A0AAV7FDP2"/>
<evidence type="ECO:0000313" key="3">
    <source>
        <dbReference type="Proteomes" id="UP000825729"/>
    </source>
</evidence>
<feature type="region of interest" description="Disordered" evidence="1">
    <location>
        <begin position="71"/>
        <end position="162"/>
    </location>
</feature>
<organism evidence="2 3">
    <name type="scientific">Aristolochia fimbriata</name>
    <name type="common">White veined hardy Dutchman's pipe vine</name>
    <dbReference type="NCBI Taxonomy" id="158543"/>
    <lineage>
        <taxon>Eukaryota</taxon>
        <taxon>Viridiplantae</taxon>
        <taxon>Streptophyta</taxon>
        <taxon>Embryophyta</taxon>
        <taxon>Tracheophyta</taxon>
        <taxon>Spermatophyta</taxon>
        <taxon>Magnoliopsida</taxon>
        <taxon>Magnoliidae</taxon>
        <taxon>Piperales</taxon>
        <taxon>Aristolochiaceae</taxon>
        <taxon>Aristolochia</taxon>
    </lineage>
</organism>
<proteinExistence type="predicted"/>
<dbReference type="EMBL" id="JAINDJ010000002">
    <property type="protein sequence ID" value="KAG9458305.1"/>
    <property type="molecule type" value="Genomic_DNA"/>
</dbReference>
<accession>A0AAV7FDP2</accession>
<gene>
    <name evidence="2" type="ORF">H6P81_002813</name>
</gene>
<name>A0AAV7FDP2_ARIFI</name>
<evidence type="ECO:0000256" key="1">
    <source>
        <dbReference type="SAM" id="MobiDB-lite"/>
    </source>
</evidence>
<reference evidence="2 3" key="1">
    <citation type="submission" date="2021-07" db="EMBL/GenBank/DDBJ databases">
        <title>The Aristolochia fimbriata genome: insights into angiosperm evolution, floral development and chemical biosynthesis.</title>
        <authorList>
            <person name="Jiao Y."/>
        </authorList>
    </citation>
    <scope>NUCLEOTIDE SEQUENCE [LARGE SCALE GENOMIC DNA]</scope>
    <source>
        <strain evidence="2">IBCAS-2021</strain>
        <tissue evidence="2">Leaf</tissue>
    </source>
</reference>
<comment type="caution">
    <text evidence="2">The sequence shown here is derived from an EMBL/GenBank/DDBJ whole genome shotgun (WGS) entry which is preliminary data.</text>
</comment>
<dbReference type="Proteomes" id="UP000825729">
    <property type="component" value="Unassembled WGS sequence"/>
</dbReference>
<sequence length="162" mass="18141">MVYHPRGYTEEALLGCVQNMVERVNRTEALDPSSINPSEMEIKHYCQSVLHSLPLLEGAIVDRDVLHASEPSHVVEPARDRAPRGRRARRRPTAEMTTRVEDSDEVPAVPEPMVHYLPPEQTPEAEPDQPPETEPSRHPPIGRIYTRSQKKAIGATEPSSAL</sequence>
<keyword evidence="3" id="KW-1185">Reference proteome</keyword>
<evidence type="ECO:0000313" key="2">
    <source>
        <dbReference type="EMBL" id="KAG9458305.1"/>
    </source>
</evidence>